<dbReference type="RefSeq" id="WP_377010848.1">
    <property type="nucleotide sequence ID" value="NZ_JBHSLV010000034.1"/>
</dbReference>
<keyword evidence="10" id="KW-1185">Reference proteome</keyword>
<dbReference type="Pfam" id="PF00589">
    <property type="entry name" value="Phage_integrase"/>
    <property type="match status" value="1"/>
</dbReference>
<proteinExistence type="inferred from homology"/>
<dbReference type="InterPro" id="IPR044068">
    <property type="entry name" value="CB"/>
</dbReference>
<evidence type="ECO:0000256" key="1">
    <source>
        <dbReference type="ARBA" id="ARBA00008857"/>
    </source>
</evidence>
<dbReference type="InterPro" id="IPR046668">
    <property type="entry name" value="DUF6538"/>
</dbReference>
<feature type="compositionally biased region" description="Basic and acidic residues" evidence="6">
    <location>
        <begin position="156"/>
        <end position="190"/>
    </location>
</feature>
<dbReference type="Gene3D" id="1.10.443.10">
    <property type="entry name" value="Intergrase catalytic core"/>
    <property type="match status" value="1"/>
</dbReference>
<dbReference type="PANTHER" id="PTHR30629:SF2">
    <property type="entry name" value="PROPHAGE INTEGRASE INTS-RELATED"/>
    <property type="match status" value="1"/>
</dbReference>
<keyword evidence="4" id="KW-0233">DNA recombination</keyword>
<sequence>MARPFKHPKTGVYWFRKVVPKDLRAVVGKREELRTLRTKDPAEARTQHAKIAAEVDRHWQALRSPAAALTQKEIVALAGVFYRDITTQMAEEPGEPTIWHHWLRLDREARDAGKLEQWFGPTVDLLLAQHGLHIDAASRTRLLVAVSEASQQAGEQLKRNAEGDYRPDPRASRFPDWTPKEAPKPAAAARDKASLTGILADWWREAQATGRKPSTYESYSNTVDNLVAFLGHDDATRVTPEDVVSFKDHRLASVNPRTGKPISAKTVKDSDLSGLKTLFGWAVTNKRLPSNPAEGITIKLGKRKVTRPKGFTDDEAGALLKAADAHQQGNERPKTFAAKRWVPWLCAYTGARVGEVAQLRKEDVRQVSGHWVIHISPEAGTVKTDQARDVVLHEHLVVKGFPEFARDSKDGHLFLTPAKDGDVLGPLQGVKNRLAEAARETVTDPKVQPNHGWRHRFKTVARSVGMDGRVVDAIQGHAPRTAGDDYGDVTVAAMALAMAKFPRQV</sequence>
<dbReference type="InterPro" id="IPR002104">
    <property type="entry name" value="Integrase_catalytic"/>
</dbReference>
<dbReference type="PROSITE" id="PS51898">
    <property type="entry name" value="TYR_RECOMBINASE"/>
    <property type="match status" value="1"/>
</dbReference>
<evidence type="ECO:0000256" key="5">
    <source>
        <dbReference type="PROSITE-ProRule" id="PRU01248"/>
    </source>
</evidence>
<dbReference type="InterPro" id="IPR010998">
    <property type="entry name" value="Integrase_recombinase_N"/>
</dbReference>
<evidence type="ECO:0000259" key="7">
    <source>
        <dbReference type="PROSITE" id="PS51898"/>
    </source>
</evidence>
<feature type="domain" description="Tyr recombinase" evidence="7">
    <location>
        <begin position="306"/>
        <end position="499"/>
    </location>
</feature>
<evidence type="ECO:0000256" key="6">
    <source>
        <dbReference type="SAM" id="MobiDB-lite"/>
    </source>
</evidence>
<dbReference type="Proteomes" id="UP001596104">
    <property type="component" value="Unassembled WGS sequence"/>
</dbReference>
<feature type="region of interest" description="Disordered" evidence="6">
    <location>
        <begin position="154"/>
        <end position="190"/>
    </location>
</feature>
<comment type="similarity">
    <text evidence="1">Belongs to the 'phage' integrase family.</text>
</comment>
<keyword evidence="2" id="KW-0229">DNA integration</keyword>
<comment type="caution">
    <text evidence="9">The sequence shown here is derived from an EMBL/GenBank/DDBJ whole genome shotgun (WGS) entry which is preliminary data.</text>
</comment>
<dbReference type="InterPro" id="IPR013762">
    <property type="entry name" value="Integrase-like_cat_sf"/>
</dbReference>
<evidence type="ECO:0000256" key="2">
    <source>
        <dbReference type="ARBA" id="ARBA00022908"/>
    </source>
</evidence>
<name>A0ABW0HCZ9_9HYPH</name>
<dbReference type="SUPFAM" id="SSF56349">
    <property type="entry name" value="DNA breaking-rejoining enzymes"/>
    <property type="match status" value="1"/>
</dbReference>
<keyword evidence="3 5" id="KW-0238">DNA-binding</keyword>
<evidence type="ECO:0000313" key="10">
    <source>
        <dbReference type="Proteomes" id="UP001596104"/>
    </source>
</evidence>
<evidence type="ECO:0000313" key="9">
    <source>
        <dbReference type="EMBL" id="MFC5395108.1"/>
    </source>
</evidence>
<dbReference type="PANTHER" id="PTHR30629">
    <property type="entry name" value="PROPHAGE INTEGRASE"/>
    <property type="match status" value="1"/>
</dbReference>
<dbReference type="InterPro" id="IPR011010">
    <property type="entry name" value="DNA_brk_join_enz"/>
</dbReference>
<dbReference type="InterPro" id="IPR050808">
    <property type="entry name" value="Phage_Integrase"/>
</dbReference>
<dbReference type="PROSITE" id="PS51900">
    <property type="entry name" value="CB"/>
    <property type="match status" value="1"/>
</dbReference>
<feature type="domain" description="Core-binding (CB)" evidence="8">
    <location>
        <begin position="193"/>
        <end position="283"/>
    </location>
</feature>
<accession>A0ABW0HCZ9</accession>
<dbReference type="Gene3D" id="1.10.150.130">
    <property type="match status" value="1"/>
</dbReference>
<evidence type="ECO:0000259" key="8">
    <source>
        <dbReference type="PROSITE" id="PS51900"/>
    </source>
</evidence>
<organism evidence="9 10">
    <name type="scientific">Bosea vestrisii</name>
    <dbReference type="NCBI Taxonomy" id="151416"/>
    <lineage>
        <taxon>Bacteria</taxon>
        <taxon>Pseudomonadati</taxon>
        <taxon>Pseudomonadota</taxon>
        <taxon>Alphaproteobacteria</taxon>
        <taxon>Hyphomicrobiales</taxon>
        <taxon>Boseaceae</taxon>
        <taxon>Bosea</taxon>
    </lineage>
</organism>
<reference evidence="10" key="1">
    <citation type="journal article" date="2019" name="Int. J. Syst. Evol. Microbiol.">
        <title>The Global Catalogue of Microorganisms (GCM) 10K type strain sequencing project: providing services to taxonomists for standard genome sequencing and annotation.</title>
        <authorList>
            <consortium name="The Broad Institute Genomics Platform"/>
            <consortium name="The Broad Institute Genome Sequencing Center for Infectious Disease"/>
            <person name="Wu L."/>
            <person name="Ma J."/>
        </authorList>
    </citation>
    <scope>NUCLEOTIDE SEQUENCE [LARGE SCALE GENOMIC DNA]</scope>
    <source>
        <strain evidence="10">CGMCC 1.16326</strain>
    </source>
</reference>
<dbReference type="Pfam" id="PF20172">
    <property type="entry name" value="DUF6538"/>
    <property type="match status" value="1"/>
</dbReference>
<evidence type="ECO:0000256" key="3">
    <source>
        <dbReference type="ARBA" id="ARBA00023125"/>
    </source>
</evidence>
<protein>
    <submittedName>
        <fullName evidence="9">DUF6538 domain-containing protein</fullName>
    </submittedName>
</protein>
<dbReference type="EMBL" id="JBHSLV010000034">
    <property type="protein sequence ID" value="MFC5395108.1"/>
    <property type="molecule type" value="Genomic_DNA"/>
</dbReference>
<gene>
    <name evidence="9" type="ORF">ACFPPC_20935</name>
</gene>
<evidence type="ECO:0000256" key="4">
    <source>
        <dbReference type="ARBA" id="ARBA00023172"/>
    </source>
</evidence>